<dbReference type="EMBL" id="JACEZU010000004">
    <property type="protein sequence ID" value="MBA5687290.1"/>
    <property type="molecule type" value="Genomic_DNA"/>
</dbReference>
<dbReference type="Pfam" id="PF00501">
    <property type="entry name" value="AMP-binding"/>
    <property type="match status" value="1"/>
</dbReference>
<name>A0A7W2F8Z5_9BURK</name>
<dbReference type="InterPro" id="IPR000873">
    <property type="entry name" value="AMP-dep_synth/lig_dom"/>
</dbReference>
<keyword evidence="3" id="KW-0436">Ligase</keyword>
<sequence length="529" mass="56775">MAQLIHEFIFQSAQRAPLAPALSYQGAELSYEALASMVATAAGAWLRCDLAPGDRLAVYLEKREETVVAMFGAAAAGGVFVPVNPLLKAAQVAHILADCNVRILVTSRERLTRLLPVLAACPDLRTIVLTDSGEAGVPAVEGVAVADWGACMAVPGAPAGHRRIDTDVAAILYTSGSTGKPKGVVLSHRNLVAGAVSVASYLENRADDRILCVLPLSFDYGLSQLTTAFHSGACAVLMNYLLLRDIIDTVEQERITGLAAVPPLWIQLAELSWHSATRLRYITNSGGVMQRRTLDALRRALPNTRVYLMYGLTEAFRSTYLAPEQLDRRPDSIGKAIPNAEVLVLRSDGTPCGPNEPGELVHRGPLVALGYWNDAARTAQRFRPLPPRLSGLPLPEPAVWSGDTVRADEEGYLYFIGRGDDMIKTSGYRVSPAEVEEVVYASGLVREAAAIGVPHTQLGQAIVLVVVAREAAPASAEQITAACRAALPTYMVPAWVVLRTTPLPRNPNGKIDRPLLATELASACAEERR</sequence>
<dbReference type="GO" id="GO:0016878">
    <property type="term" value="F:acid-thiol ligase activity"/>
    <property type="evidence" value="ECO:0007669"/>
    <property type="project" value="UniProtKB-ARBA"/>
</dbReference>
<gene>
    <name evidence="3" type="ORF">H3H39_09565</name>
</gene>
<proteinExistence type="predicted"/>
<evidence type="ECO:0000259" key="2">
    <source>
        <dbReference type="Pfam" id="PF13193"/>
    </source>
</evidence>
<dbReference type="Pfam" id="PF13193">
    <property type="entry name" value="AMP-binding_C"/>
    <property type="match status" value="1"/>
</dbReference>
<dbReference type="Proteomes" id="UP000573499">
    <property type="component" value="Unassembled WGS sequence"/>
</dbReference>
<comment type="caution">
    <text evidence="3">The sequence shown here is derived from an EMBL/GenBank/DDBJ whole genome shotgun (WGS) entry which is preliminary data.</text>
</comment>
<dbReference type="InterPro" id="IPR025110">
    <property type="entry name" value="AMP-bd_C"/>
</dbReference>
<organism evidence="3 4">
    <name type="scientific">Rugamonas apoptosis</name>
    <dbReference type="NCBI Taxonomy" id="2758570"/>
    <lineage>
        <taxon>Bacteria</taxon>
        <taxon>Pseudomonadati</taxon>
        <taxon>Pseudomonadota</taxon>
        <taxon>Betaproteobacteria</taxon>
        <taxon>Burkholderiales</taxon>
        <taxon>Oxalobacteraceae</taxon>
        <taxon>Telluria group</taxon>
        <taxon>Rugamonas</taxon>
    </lineage>
</organism>
<dbReference type="Gene3D" id="3.40.50.12780">
    <property type="entry name" value="N-terminal domain of ligase-like"/>
    <property type="match status" value="1"/>
</dbReference>
<evidence type="ECO:0000313" key="3">
    <source>
        <dbReference type="EMBL" id="MBA5687290.1"/>
    </source>
</evidence>
<dbReference type="PANTHER" id="PTHR43767">
    <property type="entry name" value="LONG-CHAIN-FATTY-ACID--COA LIGASE"/>
    <property type="match status" value="1"/>
</dbReference>
<dbReference type="SUPFAM" id="SSF56801">
    <property type="entry name" value="Acetyl-CoA synthetase-like"/>
    <property type="match status" value="1"/>
</dbReference>
<dbReference type="PANTHER" id="PTHR43767:SF1">
    <property type="entry name" value="NONRIBOSOMAL PEPTIDE SYNTHASE PES1 (EUROFUNG)-RELATED"/>
    <property type="match status" value="1"/>
</dbReference>
<dbReference type="InterPro" id="IPR017529">
    <property type="entry name" value="AcylCoA_ligase_PEP_1"/>
</dbReference>
<evidence type="ECO:0000313" key="4">
    <source>
        <dbReference type="Proteomes" id="UP000573499"/>
    </source>
</evidence>
<evidence type="ECO:0000259" key="1">
    <source>
        <dbReference type="Pfam" id="PF00501"/>
    </source>
</evidence>
<dbReference type="Gene3D" id="3.30.300.30">
    <property type="match status" value="1"/>
</dbReference>
<dbReference type="RefSeq" id="WP_182153147.1">
    <property type="nucleotide sequence ID" value="NZ_JACEZU010000004.1"/>
</dbReference>
<dbReference type="InterPro" id="IPR020845">
    <property type="entry name" value="AMP-binding_CS"/>
</dbReference>
<dbReference type="InterPro" id="IPR042099">
    <property type="entry name" value="ANL_N_sf"/>
</dbReference>
<dbReference type="AlphaFoldDB" id="A0A7W2F8Z5"/>
<dbReference type="InterPro" id="IPR045851">
    <property type="entry name" value="AMP-bd_C_sf"/>
</dbReference>
<accession>A0A7W2F8Z5</accession>
<reference evidence="3 4" key="1">
    <citation type="submission" date="2020-07" db="EMBL/GenBank/DDBJ databases">
        <title>Novel species isolated from subtropical streams in China.</title>
        <authorList>
            <person name="Lu H."/>
        </authorList>
    </citation>
    <scope>NUCLEOTIDE SEQUENCE [LARGE SCALE GENOMIC DNA]</scope>
    <source>
        <strain evidence="3 4">LX47W</strain>
    </source>
</reference>
<dbReference type="NCBIfam" id="TIGR03098">
    <property type="entry name" value="ligase_PEP_1"/>
    <property type="match status" value="1"/>
</dbReference>
<protein>
    <submittedName>
        <fullName evidence="3">Acyl-CoA ligase (AMP-forming), exosortase A system-associated</fullName>
    </submittedName>
</protein>
<feature type="domain" description="AMP-binding enzyme C-terminal" evidence="2">
    <location>
        <begin position="434"/>
        <end position="510"/>
    </location>
</feature>
<dbReference type="PROSITE" id="PS00455">
    <property type="entry name" value="AMP_BINDING"/>
    <property type="match status" value="1"/>
</dbReference>
<keyword evidence="4" id="KW-1185">Reference proteome</keyword>
<dbReference type="InterPro" id="IPR050237">
    <property type="entry name" value="ATP-dep_AMP-bd_enzyme"/>
</dbReference>
<feature type="domain" description="AMP-dependent synthetase/ligase" evidence="1">
    <location>
        <begin position="11"/>
        <end position="372"/>
    </location>
</feature>